<protein>
    <recommendedName>
        <fullName evidence="4">DNA-binding protein</fullName>
    </recommendedName>
</protein>
<evidence type="ECO:0000256" key="1">
    <source>
        <dbReference type="SAM" id="MobiDB-lite"/>
    </source>
</evidence>
<evidence type="ECO:0008006" key="4">
    <source>
        <dbReference type="Google" id="ProtNLM"/>
    </source>
</evidence>
<organism evidence="2 3">
    <name type="scientific">Corynebacterium striatum</name>
    <dbReference type="NCBI Taxonomy" id="43770"/>
    <lineage>
        <taxon>Bacteria</taxon>
        <taxon>Bacillati</taxon>
        <taxon>Actinomycetota</taxon>
        <taxon>Actinomycetes</taxon>
        <taxon>Mycobacteriales</taxon>
        <taxon>Corynebacteriaceae</taxon>
        <taxon>Corynebacterium</taxon>
    </lineage>
</organism>
<dbReference type="EMBL" id="CP021252">
    <property type="protein sequence ID" value="ART20090.1"/>
    <property type="molecule type" value="Genomic_DNA"/>
</dbReference>
<feature type="region of interest" description="Disordered" evidence="1">
    <location>
        <begin position="134"/>
        <end position="154"/>
    </location>
</feature>
<dbReference type="KEGG" id="cstr:CBE89_00150"/>
<dbReference type="Proteomes" id="UP000250197">
    <property type="component" value="Chromosome"/>
</dbReference>
<accession>A0A2Z2IVR9</accession>
<gene>
    <name evidence="2" type="ORF">CBE89_00150</name>
</gene>
<proteinExistence type="predicted"/>
<name>A0A2Z2IVR9_CORST</name>
<evidence type="ECO:0000313" key="2">
    <source>
        <dbReference type="EMBL" id="ART20090.1"/>
    </source>
</evidence>
<dbReference type="RefSeq" id="WP_086890323.1">
    <property type="nucleotide sequence ID" value="NZ_CP021252.1"/>
</dbReference>
<sequence>MKETRWWTYVAHLIGPDSFKDAAERAQFDKSAFSRWKKGAKADPEFAVKLARAYGANVLEALVESGLISQEEADLREVRMGGVKLTDASPRQLAEEFLRRMNDAESQLLESNDAVPRASVSSLHDRDELVERINAGLEPVAAQEATEPLEENQP</sequence>
<dbReference type="AlphaFoldDB" id="A0A2Z2IVR9"/>
<evidence type="ECO:0000313" key="3">
    <source>
        <dbReference type="Proteomes" id="UP000250197"/>
    </source>
</evidence>
<reference evidence="2 3" key="1">
    <citation type="submission" date="2017-05" db="EMBL/GenBank/DDBJ databases">
        <title>Complete genome sequence of Corynebacterium striatum KC-Na-1 isolated from Neophocaena asiaeorientalis in Korea.</title>
        <authorList>
            <person name="Kim J.H."/>
            <person name="Lee K."/>
        </authorList>
    </citation>
    <scope>NUCLEOTIDE SEQUENCE [LARGE SCALE GENOMIC DNA]</scope>
    <source>
        <strain evidence="2 3">KC-Na-01</strain>
    </source>
</reference>